<proteinExistence type="predicted"/>
<evidence type="ECO:0000313" key="3">
    <source>
        <dbReference type="EMBL" id="CAF4190750.1"/>
    </source>
</evidence>
<protein>
    <recommendedName>
        <fullName evidence="5">Tail fiber protein</fullName>
    </recommendedName>
</protein>
<dbReference type="Proteomes" id="UP000663829">
    <property type="component" value="Unassembled WGS sequence"/>
</dbReference>
<comment type="caution">
    <text evidence="2">The sequence shown here is derived from an EMBL/GenBank/DDBJ whole genome shotgun (WGS) entry which is preliminary data.</text>
</comment>
<evidence type="ECO:0000313" key="2">
    <source>
        <dbReference type="EMBL" id="CAF1334468.1"/>
    </source>
</evidence>
<keyword evidence="4" id="KW-1185">Reference proteome</keyword>
<name>A0A815G6K6_9BILA</name>
<keyword evidence="1" id="KW-1133">Transmembrane helix</keyword>
<dbReference type="SUPFAM" id="SSF88874">
    <property type="entry name" value="Receptor-binding domain of short tail fibre protein gp12"/>
    <property type="match status" value="1"/>
</dbReference>
<sequence>MSVIDQNQCSKMTLSVIIVISALAIFSAGECAWSDAQYLVPKGGIILWSGTENRIPKGWVVCDGTHGSPDLRDRFVIGSGGGATNKPFSSGGLASVTPSVTVQDTALTEAQMPNHNHGSETEIEDNENIYYDARSVPEWYVSTSENYKVRTDRWLQVRVNHWSNCTKCQHTHKIHSNGGNQPHTHIATSSEISLNPPFYALIYIMKL</sequence>
<dbReference type="AlphaFoldDB" id="A0A815G6K6"/>
<dbReference type="EMBL" id="CAJNOQ010014082">
    <property type="protein sequence ID" value="CAF1334468.1"/>
    <property type="molecule type" value="Genomic_DNA"/>
</dbReference>
<dbReference type="EMBL" id="CAJOBC010055177">
    <property type="protein sequence ID" value="CAF4190750.1"/>
    <property type="molecule type" value="Genomic_DNA"/>
</dbReference>
<gene>
    <name evidence="2" type="ORF">GPM918_LOCUS30119</name>
    <name evidence="3" type="ORF">SRO942_LOCUS30725</name>
</gene>
<accession>A0A815G6K6</accession>
<dbReference type="OrthoDB" id="10060623at2759"/>
<organism evidence="2 4">
    <name type="scientific">Didymodactylos carnosus</name>
    <dbReference type="NCBI Taxonomy" id="1234261"/>
    <lineage>
        <taxon>Eukaryota</taxon>
        <taxon>Metazoa</taxon>
        <taxon>Spiralia</taxon>
        <taxon>Gnathifera</taxon>
        <taxon>Rotifera</taxon>
        <taxon>Eurotatoria</taxon>
        <taxon>Bdelloidea</taxon>
        <taxon>Philodinida</taxon>
        <taxon>Philodinidae</taxon>
        <taxon>Didymodactylos</taxon>
    </lineage>
</organism>
<keyword evidence="1" id="KW-0812">Transmembrane</keyword>
<dbReference type="CDD" id="cd22641">
    <property type="entry name" value="C24-like"/>
    <property type="match status" value="1"/>
</dbReference>
<dbReference type="Proteomes" id="UP000681722">
    <property type="component" value="Unassembled WGS sequence"/>
</dbReference>
<evidence type="ECO:0000256" key="1">
    <source>
        <dbReference type="SAM" id="Phobius"/>
    </source>
</evidence>
<reference evidence="2" key="1">
    <citation type="submission" date="2021-02" db="EMBL/GenBank/DDBJ databases">
        <authorList>
            <person name="Nowell W R."/>
        </authorList>
    </citation>
    <scope>NUCLEOTIDE SEQUENCE</scope>
</reference>
<evidence type="ECO:0008006" key="5">
    <source>
        <dbReference type="Google" id="ProtNLM"/>
    </source>
</evidence>
<keyword evidence="1" id="KW-0472">Membrane</keyword>
<evidence type="ECO:0000313" key="4">
    <source>
        <dbReference type="Proteomes" id="UP000663829"/>
    </source>
</evidence>
<feature type="transmembrane region" description="Helical" evidence="1">
    <location>
        <begin position="12"/>
        <end position="29"/>
    </location>
</feature>